<dbReference type="SMART" id="SM00342">
    <property type="entry name" value="HTH_ARAC"/>
    <property type="match status" value="1"/>
</dbReference>
<keyword evidence="3" id="KW-0804">Transcription</keyword>
<accession>A0ABT2NGL7</accession>
<dbReference type="Gene3D" id="1.10.10.60">
    <property type="entry name" value="Homeodomain-like"/>
    <property type="match status" value="1"/>
</dbReference>
<evidence type="ECO:0000259" key="4">
    <source>
        <dbReference type="PROSITE" id="PS01124"/>
    </source>
</evidence>
<gene>
    <name evidence="5" type="ORF">N5I32_00850</name>
</gene>
<keyword evidence="1" id="KW-0805">Transcription regulation</keyword>
<dbReference type="InterPro" id="IPR009057">
    <property type="entry name" value="Homeodomain-like_sf"/>
</dbReference>
<proteinExistence type="predicted"/>
<feature type="domain" description="HTH araC/xylS-type" evidence="4">
    <location>
        <begin position="238"/>
        <end position="336"/>
    </location>
</feature>
<dbReference type="Proteomes" id="UP001205601">
    <property type="component" value="Unassembled WGS sequence"/>
</dbReference>
<comment type="caution">
    <text evidence="5">The sequence shown here is derived from an EMBL/GenBank/DDBJ whole genome shotgun (WGS) entry which is preliminary data.</text>
</comment>
<dbReference type="Pfam" id="PF12833">
    <property type="entry name" value="HTH_18"/>
    <property type="match status" value="1"/>
</dbReference>
<protein>
    <submittedName>
        <fullName evidence="5">AraC family transcriptional regulator</fullName>
    </submittedName>
</protein>
<evidence type="ECO:0000313" key="5">
    <source>
        <dbReference type="EMBL" id="MCT8328056.1"/>
    </source>
</evidence>
<dbReference type="InterPro" id="IPR032687">
    <property type="entry name" value="AraC-type_N"/>
</dbReference>
<evidence type="ECO:0000256" key="2">
    <source>
        <dbReference type="ARBA" id="ARBA00023125"/>
    </source>
</evidence>
<evidence type="ECO:0000256" key="1">
    <source>
        <dbReference type="ARBA" id="ARBA00023015"/>
    </source>
</evidence>
<organism evidence="5 6">
    <name type="scientific">Albidovulum sediminis</name>
    <dbReference type="NCBI Taxonomy" id="3066345"/>
    <lineage>
        <taxon>Bacteria</taxon>
        <taxon>Pseudomonadati</taxon>
        <taxon>Pseudomonadota</taxon>
        <taxon>Alphaproteobacteria</taxon>
        <taxon>Rhodobacterales</taxon>
        <taxon>Paracoccaceae</taxon>
        <taxon>Albidovulum</taxon>
    </lineage>
</organism>
<keyword evidence="2" id="KW-0238">DNA-binding</keyword>
<evidence type="ECO:0000313" key="6">
    <source>
        <dbReference type="Proteomes" id="UP001205601"/>
    </source>
</evidence>
<dbReference type="PANTHER" id="PTHR47894:SF4">
    <property type="entry name" value="HTH-TYPE TRANSCRIPTIONAL REGULATOR GADX"/>
    <property type="match status" value="1"/>
</dbReference>
<sequence>MPKDALIVASSLAGPCALLREAAVSLPDIEDLLRAPRSDARSEGEEVMISLAAFVGFLQNAARRYGHGFFGWLAGREFDLGLLGPFGDTVLAAPDVRAAIRLFCNAFAVIQSDSVMTLECRDDEAVVTYRILNPRIWPRSQDAEFTLGIIASLVERAAGPGWRPTAVATEHAPHASDDSYGFHMRCQVVHGASENTMRFPARLLSLPLSGGDRSRFQGQADRLLHCARLRDRSLPLPLRVRNEIVRNLGQGSCGEAEIARAIGLSERSMRRHLSEEHASYASILGTCRHEVARNLLTVPSLSIDEIALRIDYSDRSAFERSFRRTAGTTPARFRQALGEGADVGITQS</sequence>
<dbReference type="Pfam" id="PF12625">
    <property type="entry name" value="Arabinose_bd"/>
    <property type="match status" value="1"/>
</dbReference>
<keyword evidence="6" id="KW-1185">Reference proteome</keyword>
<reference evidence="6" key="1">
    <citation type="submission" date="2023-07" db="EMBL/GenBank/DDBJ databases">
        <title>Defluviimonas sediminis sp. nov., isolated from mangrove sediment.</title>
        <authorList>
            <person name="Liu L."/>
            <person name="Li J."/>
            <person name="Huang Y."/>
            <person name="Pan J."/>
            <person name="Li M."/>
        </authorList>
    </citation>
    <scope>NUCLEOTIDE SEQUENCE [LARGE SCALE GENOMIC DNA]</scope>
    <source>
        <strain evidence="6">FT324</strain>
    </source>
</reference>
<evidence type="ECO:0000256" key="3">
    <source>
        <dbReference type="ARBA" id="ARBA00023163"/>
    </source>
</evidence>
<name>A0ABT2NGL7_9RHOB</name>
<dbReference type="InterPro" id="IPR018060">
    <property type="entry name" value="HTH_AraC"/>
</dbReference>
<dbReference type="PROSITE" id="PS01124">
    <property type="entry name" value="HTH_ARAC_FAMILY_2"/>
    <property type="match status" value="1"/>
</dbReference>
<dbReference type="RefSeq" id="WP_261493502.1">
    <property type="nucleotide sequence ID" value="NZ_JAOCQF010000001.1"/>
</dbReference>
<dbReference type="SUPFAM" id="SSF46689">
    <property type="entry name" value="Homeodomain-like"/>
    <property type="match status" value="1"/>
</dbReference>
<dbReference type="PANTHER" id="PTHR47894">
    <property type="entry name" value="HTH-TYPE TRANSCRIPTIONAL REGULATOR GADX"/>
    <property type="match status" value="1"/>
</dbReference>
<dbReference type="EMBL" id="JAOCQF010000001">
    <property type="protein sequence ID" value="MCT8328056.1"/>
    <property type="molecule type" value="Genomic_DNA"/>
</dbReference>